<reference evidence="1" key="1">
    <citation type="submission" date="2022-06" db="EMBL/GenBank/DDBJ databases">
        <title>CFH 74404 Thermomicrobiaceae sp.</title>
        <authorList>
            <person name="Ming H."/>
            <person name="Li W.-J."/>
            <person name="Zhao Z."/>
        </authorList>
    </citation>
    <scope>NUCLEOTIDE SEQUENCE</scope>
    <source>
        <strain evidence="1">CFH 74404</strain>
    </source>
</reference>
<evidence type="ECO:0000313" key="1">
    <source>
        <dbReference type="EMBL" id="MCM8747936.1"/>
    </source>
</evidence>
<dbReference type="EMBL" id="JAMSLR010000001">
    <property type="protein sequence ID" value="MCM8747936.1"/>
    <property type="molecule type" value="Genomic_DNA"/>
</dbReference>
<evidence type="ECO:0000313" key="2">
    <source>
        <dbReference type="Proteomes" id="UP001165306"/>
    </source>
</evidence>
<sequence length="107" mass="11085">MATSIPLSLNLGYRGSSDPGSTVSIFPFGASLDDILARELLVAGRCQPEGRVSTLSQPSRPFAERLAQRASDWLFPVGPASGSIGECVSGWHGLGAGARGEGGERGR</sequence>
<comment type="caution">
    <text evidence="1">The sequence shown here is derived from an EMBL/GenBank/DDBJ whole genome shotgun (WGS) entry which is preliminary data.</text>
</comment>
<name>A0AA41WEF6_9BACT</name>
<dbReference type="AlphaFoldDB" id="A0AA41WEF6"/>
<organism evidence="1 2">
    <name type="scientific">Thermalbibacter longus</name>
    <dbReference type="NCBI Taxonomy" id="2951981"/>
    <lineage>
        <taxon>Bacteria</taxon>
        <taxon>Pseudomonadati</taxon>
        <taxon>Thermomicrobiota</taxon>
        <taxon>Thermomicrobia</taxon>
        <taxon>Thermomicrobiales</taxon>
        <taxon>Thermomicrobiaceae</taxon>
        <taxon>Thermalbibacter</taxon>
    </lineage>
</organism>
<protein>
    <submittedName>
        <fullName evidence="1">Uncharacterized protein</fullName>
    </submittedName>
</protein>
<dbReference type="Proteomes" id="UP001165306">
    <property type="component" value="Unassembled WGS sequence"/>
</dbReference>
<gene>
    <name evidence="1" type="ORF">NET02_02110</name>
</gene>
<accession>A0AA41WEF6</accession>
<proteinExistence type="predicted"/>
<keyword evidence="2" id="KW-1185">Reference proteome</keyword>